<proteinExistence type="inferred from homology"/>
<sequence>MASFSKLSLLILFFNLFFLINFSFGDFIPSVCKQIKNQTFCEEILGSNPKSKKANLFSLEDITINLTISQINVTNNKVNSLLLKEKCSNLRNIYGNCSINYEDAMAFLEQAKLYLEYKQFWDLGYYAKDANLDIISCEESFKLANFSSPLANDNYILVLLNNIIVVISNMLLKINT</sequence>
<feature type="transmembrane region" description="Helical" evidence="4">
    <location>
        <begin position="155"/>
        <end position="172"/>
    </location>
</feature>
<dbReference type="InterPro" id="IPR034086">
    <property type="entry name" value="PMEI_plant"/>
</dbReference>
<comment type="similarity">
    <text evidence="3">Belongs to the PMEI family.</text>
</comment>
<feature type="chain" id="PRO_5013968862" description="Pectinesterase inhibitor domain-containing protein" evidence="5">
    <location>
        <begin position="26"/>
        <end position="176"/>
    </location>
</feature>
<dbReference type="SUPFAM" id="SSF101148">
    <property type="entry name" value="Plant invertase/pectin methylesterase inhibitor"/>
    <property type="match status" value="1"/>
</dbReference>
<dbReference type="InterPro" id="IPR052421">
    <property type="entry name" value="PCW_Enzyme_Inhibitor"/>
</dbReference>
<evidence type="ECO:0000256" key="3">
    <source>
        <dbReference type="ARBA" id="ARBA00038471"/>
    </source>
</evidence>
<dbReference type="GO" id="GO:0046910">
    <property type="term" value="F:pectinesterase inhibitor activity"/>
    <property type="evidence" value="ECO:0007669"/>
    <property type="project" value="InterPro"/>
</dbReference>
<dbReference type="PANTHER" id="PTHR36710:SF18">
    <property type="entry name" value="PECTINESTERASE INHIBITOR 5-RELATED"/>
    <property type="match status" value="1"/>
</dbReference>
<dbReference type="InterPro" id="IPR006501">
    <property type="entry name" value="Pectinesterase_inhib_dom"/>
</dbReference>
<keyword evidence="2" id="KW-1015">Disulfide bond</keyword>
<organism evidence="7 8">
    <name type="scientific">Capsicum annuum</name>
    <name type="common">Capsicum pepper</name>
    <dbReference type="NCBI Taxonomy" id="4072"/>
    <lineage>
        <taxon>Eukaryota</taxon>
        <taxon>Viridiplantae</taxon>
        <taxon>Streptophyta</taxon>
        <taxon>Embryophyta</taxon>
        <taxon>Tracheophyta</taxon>
        <taxon>Spermatophyta</taxon>
        <taxon>Magnoliopsida</taxon>
        <taxon>eudicotyledons</taxon>
        <taxon>Gunneridae</taxon>
        <taxon>Pentapetalae</taxon>
        <taxon>asterids</taxon>
        <taxon>lamiids</taxon>
        <taxon>Solanales</taxon>
        <taxon>Solanaceae</taxon>
        <taxon>Solanoideae</taxon>
        <taxon>Capsiceae</taxon>
        <taxon>Capsicum</taxon>
    </lineage>
</organism>
<dbReference type="Gene3D" id="1.20.140.40">
    <property type="entry name" value="Invertase/pectin methylesterase inhibitor family protein"/>
    <property type="match status" value="1"/>
</dbReference>
<dbReference type="InterPro" id="IPR035513">
    <property type="entry name" value="Invertase/methylesterase_inhib"/>
</dbReference>
<evidence type="ECO:0000256" key="4">
    <source>
        <dbReference type="SAM" id="Phobius"/>
    </source>
</evidence>
<evidence type="ECO:0000259" key="6">
    <source>
        <dbReference type="SMART" id="SM00856"/>
    </source>
</evidence>
<gene>
    <name evidence="7" type="ORF">T459_22617</name>
</gene>
<keyword evidence="4" id="KW-0812">Transmembrane</keyword>
<keyword evidence="8" id="KW-1185">Reference proteome</keyword>
<reference evidence="7 8" key="1">
    <citation type="journal article" date="2014" name="Nat. Genet.">
        <title>Genome sequence of the hot pepper provides insights into the evolution of pungency in Capsicum species.</title>
        <authorList>
            <person name="Kim S."/>
            <person name="Park M."/>
            <person name="Yeom S.I."/>
            <person name="Kim Y.M."/>
            <person name="Lee J.M."/>
            <person name="Lee H.A."/>
            <person name="Seo E."/>
            <person name="Choi J."/>
            <person name="Cheong K."/>
            <person name="Kim K.T."/>
            <person name="Jung K."/>
            <person name="Lee G.W."/>
            <person name="Oh S.K."/>
            <person name="Bae C."/>
            <person name="Kim S.B."/>
            <person name="Lee H.Y."/>
            <person name="Kim S.Y."/>
            <person name="Kim M.S."/>
            <person name="Kang B.C."/>
            <person name="Jo Y.D."/>
            <person name="Yang H.B."/>
            <person name="Jeong H.J."/>
            <person name="Kang W.H."/>
            <person name="Kwon J.K."/>
            <person name="Shin C."/>
            <person name="Lim J.Y."/>
            <person name="Park J.H."/>
            <person name="Huh J.H."/>
            <person name="Kim J.S."/>
            <person name="Kim B.D."/>
            <person name="Cohen O."/>
            <person name="Paran I."/>
            <person name="Suh M.C."/>
            <person name="Lee S.B."/>
            <person name="Kim Y.K."/>
            <person name="Shin Y."/>
            <person name="Noh S.J."/>
            <person name="Park J."/>
            <person name="Seo Y.S."/>
            <person name="Kwon S.Y."/>
            <person name="Kim H.A."/>
            <person name="Park J.M."/>
            <person name="Kim H.J."/>
            <person name="Choi S.B."/>
            <person name="Bosland P.W."/>
            <person name="Reeves G."/>
            <person name="Jo S.H."/>
            <person name="Lee B.W."/>
            <person name="Cho H.T."/>
            <person name="Choi H.S."/>
            <person name="Lee M.S."/>
            <person name="Yu Y."/>
            <person name="Do Choi Y."/>
            <person name="Park B.S."/>
            <person name="van Deynze A."/>
            <person name="Ashrafi H."/>
            <person name="Hill T."/>
            <person name="Kim W.T."/>
            <person name="Pai H.S."/>
            <person name="Ahn H.K."/>
            <person name="Yeam I."/>
            <person name="Giovannoni J.J."/>
            <person name="Rose J.K."/>
            <person name="Sorensen I."/>
            <person name="Lee S.J."/>
            <person name="Kim R.W."/>
            <person name="Choi I.Y."/>
            <person name="Choi B.S."/>
            <person name="Lim J.S."/>
            <person name="Lee Y.H."/>
            <person name="Choi D."/>
        </authorList>
    </citation>
    <scope>NUCLEOTIDE SEQUENCE [LARGE SCALE GENOMIC DNA]</scope>
    <source>
        <strain evidence="8">cv. CM334</strain>
    </source>
</reference>
<keyword evidence="1 5" id="KW-0732">Signal</keyword>
<evidence type="ECO:0000256" key="2">
    <source>
        <dbReference type="ARBA" id="ARBA00023157"/>
    </source>
</evidence>
<comment type="caution">
    <text evidence="7">The sequence shown here is derived from an EMBL/GenBank/DDBJ whole genome shotgun (WGS) entry which is preliminary data.</text>
</comment>
<evidence type="ECO:0000256" key="5">
    <source>
        <dbReference type="SAM" id="SignalP"/>
    </source>
</evidence>
<dbReference type="AlphaFoldDB" id="A0A2G2YQ04"/>
<dbReference type="NCBIfam" id="TIGR01614">
    <property type="entry name" value="PME_inhib"/>
    <property type="match status" value="1"/>
</dbReference>
<dbReference type="Pfam" id="PF04043">
    <property type="entry name" value="PMEI"/>
    <property type="match status" value="1"/>
</dbReference>
<dbReference type="Gramene" id="PHT71832">
    <property type="protein sequence ID" value="PHT71832"/>
    <property type="gene ID" value="T459_22617"/>
</dbReference>
<dbReference type="OMA" id="WLNICHE"/>
<dbReference type="SMART" id="SM00856">
    <property type="entry name" value="PMEI"/>
    <property type="match status" value="1"/>
</dbReference>
<feature type="domain" description="Pectinesterase inhibitor" evidence="6">
    <location>
        <begin position="23"/>
        <end position="166"/>
    </location>
</feature>
<protein>
    <recommendedName>
        <fullName evidence="6">Pectinesterase inhibitor domain-containing protein</fullName>
    </recommendedName>
</protein>
<accession>A0A2G2YQ04</accession>
<feature type="signal peptide" evidence="5">
    <location>
        <begin position="1"/>
        <end position="25"/>
    </location>
</feature>
<keyword evidence="4" id="KW-0472">Membrane</keyword>
<evidence type="ECO:0000313" key="7">
    <source>
        <dbReference type="EMBL" id="PHT71832.1"/>
    </source>
</evidence>
<evidence type="ECO:0000313" key="8">
    <source>
        <dbReference type="Proteomes" id="UP000222542"/>
    </source>
</evidence>
<dbReference type="PANTHER" id="PTHR36710">
    <property type="entry name" value="PECTINESTERASE INHIBITOR-LIKE"/>
    <property type="match status" value="1"/>
</dbReference>
<name>A0A2G2YQ04_CAPAN</name>
<evidence type="ECO:0000256" key="1">
    <source>
        <dbReference type="ARBA" id="ARBA00022729"/>
    </source>
</evidence>
<keyword evidence="4" id="KW-1133">Transmembrane helix</keyword>
<dbReference type="EMBL" id="AYRZ02000009">
    <property type="protein sequence ID" value="PHT71832.1"/>
    <property type="molecule type" value="Genomic_DNA"/>
</dbReference>
<dbReference type="CDD" id="cd15797">
    <property type="entry name" value="PMEI"/>
    <property type="match status" value="1"/>
</dbReference>
<dbReference type="Proteomes" id="UP000222542">
    <property type="component" value="Unassembled WGS sequence"/>
</dbReference>
<reference evidence="7 8" key="2">
    <citation type="journal article" date="2017" name="Genome Biol.">
        <title>New reference genome sequences of hot pepper reveal the massive evolution of plant disease-resistance genes by retroduplication.</title>
        <authorList>
            <person name="Kim S."/>
            <person name="Park J."/>
            <person name="Yeom S.I."/>
            <person name="Kim Y.M."/>
            <person name="Seo E."/>
            <person name="Kim K.T."/>
            <person name="Kim M.S."/>
            <person name="Lee J.M."/>
            <person name="Cheong K."/>
            <person name="Shin H.S."/>
            <person name="Kim S.B."/>
            <person name="Han K."/>
            <person name="Lee J."/>
            <person name="Park M."/>
            <person name="Lee H.A."/>
            <person name="Lee H.Y."/>
            <person name="Lee Y."/>
            <person name="Oh S."/>
            <person name="Lee J.H."/>
            <person name="Choi E."/>
            <person name="Choi E."/>
            <person name="Lee S.E."/>
            <person name="Jeon J."/>
            <person name="Kim H."/>
            <person name="Choi G."/>
            <person name="Song H."/>
            <person name="Lee J."/>
            <person name="Lee S.C."/>
            <person name="Kwon J.K."/>
            <person name="Lee H.Y."/>
            <person name="Koo N."/>
            <person name="Hong Y."/>
            <person name="Kim R.W."/>
            <person name="Kang W.H."/>
            <person name="Huh J.H."/>
            <person name="Kang B.C."/>
            <person name="Yang T.J."/>
            <person name="Lee Y.H."/>
            <person name="Bennetzen J.L."/>
            <person name="Choi D."/>
        </authorList>
    </citation>
    <scope>NUCLEOTIDE SEQUENCE [LARGE SCALE GENOMIC DNA]</scope>
    <source>
        <strain evidence="8">cv. CM334</strain>
    </source>
</reference>